<dbReference type="AlphaFoldDB" id="W8KRH8"/>
<dbReference type="Proteomes" id="UP000019442">
    <property type="component" value="Chromosome"/>
</dbReference>
<name>W8KRH8_9GAMM</name>
<dbReference type="PATRIC" id="fig|1354791.3.peg.783"/>
<keyword evidence="2" id="KW-1185">Reference proteome</keyword>
<evidence type="ECO:0000313" key="2">
    <source>
        <dbReference type="Proteomes" id="UP000019442"/>
    </source>
</evidence>
<sequence length="293" mass="33327">MESFRQRLAEHGFVANEDHEYPVQCFLSARVDHLRCLNIEGTQGRRRTAFGHALGHTLGYEHILYHEYMPPPSPEPVRIIPDWNEEATGEPPIDPVDRVLGEACALSEGEPAVLILDRLHRAPFAEHLRLAEFIQHGLWHYGDVTLKAHHRNLLVFLISDEPLYHTLQQMSFRIWVDPEVDEPPEITPAALGLPPQAGPMLKALKEIFSDLGTAPTPLEYRRLIHDIHVNVNTLEDLRLSIFGWVEHVDRKHLMSALMRRTLERHMPVIEAYVSGTSHPTSAWPTGHDQGATP</sequence>
<reference evidence="2" key="2">
    <citation type="submission" date="2014-02" db="EMBL/GenBank/DDBJ databases">
        <title>Draft Genome Sequence of extremely halophilic bacteria Halorhodospira halochloris.</title>
        <authorList>
            <person name="Singh K.S."/>
        </authorList>
    </citation>
    <scope>NUCLEOTIDE SEQUENCE [LARGE SCALE GENOMIC DNA]</scope>
    <source>
        <strain evidence="2">A</strain>
    </source>
</reference>
<evidence type="ECO:0000313" key="1">
    <source>
        <dbReference type="EMBL" id="AHK78151.1"/>
    </source>
</evidence>
<accession>W8KRH8</accession>
<reference evidence="1 2" key="1">
    <citation type="journal article" date="2014" name="J Genomics">
        <title>Draft Genome Sequence of the Extremely Halophilic Phototrophic Purple Sulfur Bacterium Halorhodospira halochloris.</title>
        <authorList>
            <person name="Singh K.S."/>
            <person name="Kirksey J."/>
            <person name="Hoff W.D."/>
            <person name="Deole R."/>
        </authorList>
    </citation>
    <scope>NUCLEOTIDE SEQUENCE [LARGE SCALE GENOMIC DNA]</scope>
    <source>
        <strain evidence="1 2">A</strain>
    </source>
</reference>
<dbReference type="KEGG" id="hhc:M911_01945"/>
<dbReference type="HOGENOM" id="CLU_962909_0_0_6"/>
<gene>
    <name evidence="1" type="ORF">M911_01945</name>
</gene>
<proteinExistence type="predicted"/>
<dbReference type="EMBL" id="CP007268">
    <property type="protein sequence ID" value="AHK78151.1"/>
    <property type="molecule type" value="Genomic_DNA"/>
</dbReference>
<protein>
    <submittedName>
        <fullName evidence="1">Uncharacterized protein</fullName>
    </submittedName>
</protein>
<organism evidence="1 2">
    <name type="scientific">Ectothiorhodospira haloalkaliphila</name>
    <dbReference type="NCBI Taxonomy" id="421628"/>
    <lineage>
        <taxon>Bacteria</taxon>
        <taxon>Pseudomonadati</taxon>
        <taxon>Pseudomonadota</taxon>
        <taxon>Gammaproteobacteria</taxon>
        <taxon>Chromatiales</taxon>
        <taxon>Ectothiorhodospiraceae</taxon>
        <taxon>Ectothiorhodospira</taxon>
    </lineage>
</organism>